<evidence type="ECO:0000256" key="10">
    <source>
        <dbReference type="ARBA" id="ARBA00044932"/>
    </source>
</evidence>
<keyword evidence="9" id="KW-0413">Isomerase</keyword>
<dbReference type="GO" id="GO:0042802">
    <property type="term" value="F:identical protein binding"/>
    <property type="evidence" value="ECO:0007669"/>
    <property type="project" value="UniProtKB-ARBA"/>
</dbReference>
<keyword evidence="3 13" id="KW-0235">DNA replication</keyword>
<keyword evidence="4 13" id="KW-0547">Nucleotide-binding</keyword>
<accession>A0A6I6JYB3</accession>
<keyword evidence="17" id="KW-1185">Reference proteome</keyword>
<keyword evidence="2 13" id="KW-0639">Primosome</keyword>
<keyword evidence="5 13" id="KW-0378">Hydrolase</keyword>
<dbReference type="GO" id="GO:0005524">
    <property type="term" value="F:ATP binding"/>
    <property type="evidence" value="ECO:0007669"/>
    <property type="project" value="UniProtKB-UniRule"/>
</dbReference>
<evidence type="ECO:0000313" key="16">
    <source>
        <dbReference type="EMBL" id="QGY45162.1"/>
    </source>
</evidence>
<evidence type="ECO:0000256" key="11">
    <source>
        <dbReference type="ARBA" id="ARBA00048954"/>
    </source>
</evidence>
<evidence type="ECO:0000256" key="2">
    <source>
        <dbReference type="ARBA" id="ARBA00022515"/>
    </source>
</evidence>
<dbReference type="InterPro" id="IPR036185">
    <property type="entry name" value="DNA_heli_DnaB-like_N_sf"/>
</dbReference>
<feature type="region of interest" description="Disordered" evidence="14">
    <location>
        <begin position="468"/>
        <end position="507"/>
    </location>
</feature>
<evidence type="ECO:0000256" key="6">
    <source>
        <dbReference type="ARBA" id="ARBA00022806"/>
    </source>
</evidence>
<evidence type="ECO:0000256" key="14">
    <source>
        <dbReference type="SAM" id="MobiDB-lite"/>
    </source>
</evidence>
<evidence type="ECO:0000256" key="13">
    <source>
        <dbReference type="RuleBase" id="RU362085"/>
    </source>
</evidence>
<dbReference type="GO" id="GO:0016787">
    <property type="term" value="F:hydrolase activity"/>
    <property type="evidence" value="ECO:0007669"/>
    <property type="project" value="UniProtKB-KW"/>
</dbReference>
<dbReference type="SUPFAM" id="SSF48024">
    <property type="entry name" value="N-terminal domain of DnaB helicase"/>
    <property type="match status" value="1"/>
</dbReference>
<keyword evidence="7 13" id="KW-0067">ATP-binding</keyword>
<dbReference type="FunFam" id="1.10.860.10:FF:000001">
    <property type="entry name" value="Replicative DNA helicase"/>
    <property type="match status" value="1"/>
</dbReference>
<dbReference type="KEGG" id="mcos:GM418_16230"/>
<reference evidence="16 17" key="1">
    <citation type="submission" date="2019-11" db="EMBL/GenBank/DDBJ databases">
        <authorList>
            <person name="Zheng R.K."/>
            <person name="Sun C.M."/>
        </authorList>
    </citation>
    <scope>NUCLEOTIDE SEQUENCE [LARGE SCALE GENOMIC DNA]</scope>
    <source>
        <strain evidence="16 17">WC007</strain>
    </source>
</reference>
<dbReference type="InterPro" id="IPR007694">
    <property type="entry name" value="DNA_helicase_DnaB-like_C"/>
</dbReference>
<dbReference type="InterPro" id="IPR007693">
    <property type="entry name" value="DNA_helicase_DnaB-like_N"/>
</dbReference>
<dbReference type="NCBIfam" id="NF004384">
    <property type="entry name" value="PRK05748.1"/>
    <property type="match status" value="1"/>
</dbReference>
<dbReference type="InterPro" id="IPR016136">
    <property type="entry name" value="DNA_helicase_N/primase_C"/>
</dbReference>
<name>A0A6I6JYB3_9BACT</name>
<dbReference type="InterPro" id="IPR027417">
    <property type="entry name" value="P-loop_NTPase"/>
</dbReference>
<gene>
    <name evidence="16" type="primary">dnaB</name>
    <name evidence="16" type="ORF">GM418_16230</name>
</gene>
<dbReference type="GO" id="GO:0006269">
    <property type="term" value="P:DNA replication, synthesis of primer"/>
    <property type="evidence" value="ECO:0007669"/>
    <property type="project" value="UniProtKB-UniRule"/>
</dbReference>
<dbReference type="SUPFAM" id="SSF52540">
    <property type="entry name" value="P-loop containing nucleoside triphosphate hydrolases"/>
    <property type="match status" value="1"/>
</dbReference>
<dbReference type="GO" id="GO:0043139">
    <property type="term" value="F:5'-3' DNA helicase activity"/>
    <property type="evidence" value="ECO:0007669"/>
    <property type="project" value="UniProtKB-EC"/>
</dbReference>
<dbReference type="PANTHER" id="PTHR30153">
    <property type="entry name" value="REPLICATIVE DNA HELICASE DNAB"/>
    <property type="match status" value="1"/>
</dbReference>
<dbReference type="Proteomes" id="UP000428260">
    <property type="component" value="Chromosome"/>
</dbReference>
<dbReference type="EC" id="5.6.2.3" evidence="12 13"/>
<dbReference type="GO" id="GO:0003677">
    <property type="term" value="F:DNA binding"/>
    <property type="evidence" value="ECO:0007669"/>
    <property type="project" value="UniProtKB-UniRule"/>
</dbReference>
<organism evidence="16 17">
    <name type="scientific">Maribellus comscasis</name>
    <dbReference type="NCBI Taxonomy" id="2681766"/>
    <lineage>
        <taxon>Bacteria</taxon>
        <taxon>Pseudomonadati</taxon>
        <taxon>Bacteroidota</taxon>
        <taxon>Bacteroidia</taxon>
        <taxon>Marinilabiliales</taxon>
        <taxon>Prolixibacteraceae</taxon>
        <taxon>Maribellus</taxon>
    </lineage>
</organism>
<dbReference type="CDD" id="cd00984">
    <property type="entry name" value="DnaB_C"/>
    <property type="match status" value="1"/>
</dbReference>
<dbReference type="EMBL" id="CP046401">
    <property type="protein sequence ID" value="QGY45162.1"/>
    <property type="molecule type" value="Genomic_DNA"/>
</dbReference>
<evidence type="ECO:0000256" key="3">
    <source>
        <dbReference type="ARBA" id="ARBA00022705"/>
    </source>
</evidence>
<dbReference type="Gene3D" id="3.40.50.300">
    <property type="entry name" value="P-loop containing nucleotide triphosphate hydrolases"/>
    <property type="match status" value="1"/>
</dbReference>
<evidence type="ECO:0000256" key="9">
    <source>
        <dbReference type="ARBA" id="ARBA00023235"/>
    </source>
</evidence>
<dbReference type="GO" id="GO:0005829">
    <property type="term" value="C:cytosol"/>
    <property type="evidence" value="ECO:0007669"/>
    <property type="project" value="TreeGrafter"/>
</dbReference>
<evidence type="ECO:0000256" key="5">
    <source>
        <dbReference type="ARBA" id="ARBA00022801"/>
    </source>
</evidence>
<dbReference type="Gene3D" id="1.10.860.10">
    <property type="entry name" value="DNAb Helicase, Chain A"/>
    <property type="match status" value="1"/>
</dbReference>
<evidence type="ECO:0000256" key="8">
    <source>
        <dbReference type="ARBA" id="ARBA00023125"/>
    </source>
</evidence>
<keyword evidence="8 13" id="KW-0238">DNA-binding</keyword>
<evidence type="ECO:0000256" key="1">
    <source>
        <dbReference type="ARBA" id="ARBA00008428"/>
    </source>
</evidence>
<dbReference type="Pfam" id="PF00772">
    <property type="entry name" value="DnaB"/>
    <property type="match status" value="1"/>
</dbReference>
<dbReference type="InterPro" id="IPR007692">
    <property type="entry name" value="DNA_helicase_DnaB"/>
</dbReference>
<sequence>MAERKKTQAQFSIEQINAQYGKLPPQAVEVEEAVLGALMLERDAYVTVADIIDTSSFYKEEHQKIFEAIKKLSGKEKPVDLLMVTQELKDRGQLDEVGGPGYITQLTRRVASAAHIEFHARIIAQKYIQRELIRVSSEIQAKSYDDTIDVDDLIDFSESSLFQVAEGNIKKETVPIKPVLNDAILQIEKARNQKDGLSGVPSGFTGLDRITNGWQKTDLIIIAARPAMGKTAFVLSMTRNMAVDHNRPVAIFSLEMSSLQLVTRLISSETEISANKLKTGQLEDWEWEHLNRKIANLDKAPIFIDDTPALSIFEFRAKCRRLKMQYDIQAVIVDYLQLMTAGTDSRGSREQEVSTISRSLKAIAKELDVPIMALSQLNRSVESREGKRPQLSDLRESGAIEQDADIVTFIHRPEYFGITEDESGNSLLGVAEIIIAKHRNGATGDVHLSFKKELAKFSDMETNFGDGLGDAKTYSSKMNEDDDDLGVGISSNNSFDKQNPSTNDTPF</sequence>
<dbReference type="PROSITE" id="PS51199">
    <property type="entry name" value="SF4_HELICASE"/>
    <property type="match status" value="1"/>
</dbReference>
<comment type="function">
    <text evidence="10 13">The main replicative DNA helicase, it participates in initiation and elongation during chromosome replication. Travels ahead of the DNA replisome, separating dsDNA into templates for DNA synthesis. A processive ATP-dependent 5'-3' DNA helicase it has DNA-dependent ATPase activity.</text>
</comment>
<protein>
    <recommendedName>
        <fullName evidence="12 13">Replicative DNA helicase</fullName>
        <ecNumber evidence="12 13">5.6.2.3</ecNumber>
    </recommendedName>
</protein>
<evidence type="ECO:0000256" key="4">
    <source>
        <dbReference type="ARBA" id="ARBA00022741"/>
    </source>
</evidence>
<feature type="compositionally biased region" description="Polar residues" evidence="14">
    <location>
        <begin position="489"/>
        <end position="507"/>
    </location>
</feature>
<dbReference type="AlphaFoldDB" id="A0A6I6JYB3"/>
<dbReference type="RefSeq" id="WP_158868173.1">
    <property type="nucleotide sequence ID" value="NZ_CP046401.1"/>
</dbReference>
<feature type="domain" description="SF4 helicase" evidence="15">
    <location>
        <begin position="193"/>
        <end position="464"/>
    </location>
</feature>
<dbReference type="NCBIfam" id="TIGR00665">
    <property type="entry name" value="DnaB"/>
    <property type="match status" value="1"/>
</dbReference>
<evidence type="ECO:0000256" key="7">
    <source>
        <dbReference type="ARBA" id="ARBA00022840"/>
    </source>
</evidence>
<comment type="similarity">
    <text evidence="1 13">Belongs to the helicase family. DnaB subfamily.</text>
</comment>
<dbReference type="Pfam" id="PF03796">
    <property type="entry name" value="DnaB_C"/>
    <property type="match status" value="1"/>
</dbReference>
<keyword evidence="6 13" id="KW-0347">Helicase</keyword>
<evidence type="ECO:0000313" key="17">
    <source>
        <dbReference type="Proteomes" id="UP000428260"/>
    </source>
</evidence>
<evidence type="ECO:0000256" key="12">
    <source>
        <dbReference type="NCBIfam" id="TIGR00665"/>
    </source>
</evidence>
<dbReference type="GO" id="GO:1990077">
    <property type="term" value="C:primosome complex"/>
    <property type="evidence" value="ECO:0007669"/>
    <property type="project" value="UniProtKB-UniRule"/>
</dbReference>
<evidence type="ECO:0000259" key="15">
    <source>
        <dbReference type="PROSITE" id="PS51199"/>
    </source>
</evidence>
<proteinExistence type="inferred from homology"/>
<dbReference type="PANTHER" id="PTHR30153:SF2">
    <property type="entry name" value="REPLICATIVE DNA HELICASE"/>
    <property type="match status" value="1"/>
</dbReference>
<dbReference type="FunFam" id="3.40.50.300:FF:000076">
    <property type="entry name" value="Replicative DNA helicase"/>
    <property type="match status" value="1"/>
</dbReference>
<comment type="catalytic activity">
    <reaction evidence="11 13">
        <text>ATP + H2O = ADP + phosphate + H(+)</text>
        <dbReference type="Rhea" id="RHEA:13065"/>
        <dbReference type="ChEBI" id="CHEBI:15377"/>
        <dbReference type="ChEBI" id="CHEBI:15378"/>
        <dbReference type="ChEBI" id="CHEBI:30616"/>
        <dbReference type="ChEBI" id="CHEBI:43474"/>
        <dbReference type="ChEBI" id="CHEBI:456216"/>
        <dbReference type="EC" id="5.6.2.3"/>
    </reaction>
</comment>